<gene>
    <name evidence="6" type="primary">rsmH</name>
    <name evidence="7" type="ORF">HNQ43_001095</name>
</gene>
<dbReference type="Gene3D" id="1.10.150.170">
    <property type="entry name" value="Putative methyltransferase TM0872, insert domain"/>
    <property type="match status" value="1"/>
</dbReference>
<evidence type="ECO:0000313" key="7">
    <source>
        <dbReference type="EMBL" id="MBB5185047.1"/>
    </source>
</evidence>
<dbReference type="Gene3D" id="3.40.50.150">
    <property type="entry name" value="Vaccinia Virus protein VP39"/>
    <property type="match status" value="1"/>
</dbReference>
<feature type="binding site" evidence="6">
    <location>
        <begin position="37"/>
        <end position="39"/>
    </location>
    <ligand>
        <name>S-adenosyl-L-methionine</name>
        <dbReference type="ChEBI" id="CHEBI:59789"/>
    </ligand>
</feature>
<feature type="binding site" evidence="6">
    <location>
        <position position="56"/>
    </location>
    <ligand>
        <name>S-adenosyl-L-methionine</name>
        <dbReference type="ChEBI" id="CHEBI:59789"/>
    </ligand>
</feature>
<dbReference type="EMBL" id="JACHHD010000009">
    <property type="protein sequence ID" value="MBB5185047.1"/>
    <property type="molecule type" value="Genomic_DNA"/>
</dbReference>
<feature type="binding site" evidence="6">
    <location>
        <position position="104"/>
    </location>
    <ligand>
        <name>S-adenosyl-L-methionine</name>
        <dbReference type="ChEBI" id="CHEBI:59789"/>
    </ligand>
</feature>
<organism evidence="7 8">
    <name type="scientific">Faecalicoccus acidiformans</name>
    <dbReference type="NCBI Taxonomy" id="915173"/>
    <lineage>
        <taxon>Bacteria</taxon>
        <taxon>Bacillati</taxon>
        <taxon>Bacillota</taxon>
        <taxon>Erysipelotrichia</taxon>
        <taxon>Erysipelotrichales</taxon>
        <taxon>Erysipelotrichaceae</taxon>
        <taxon>Faecalicoccus</taxon>
    </lineage>
</organism>
<dbReference type="InterPro" id="IPR023397">
    <property type="entry name" value="SAM-dep_MeTrfase_MraW_recog"/>
</dbReference>
<accession>A0A7W8FZI6</accession>
<comment type="catalytic activity">
    <reaction evidence="6">
        <text>cytidine(1402) in 16S rRNA + S-adenosyl-L-methionine = N(4)-methylcytidine(1402) in 16S rRNA + S-adenosyl-L-homocysteine + H(+)</text>
        <dbReference type="Rhea" id="RHEA:42928"/>
        <dbReference type="Rhea" id="RHEA-COMP:10286"/>
        <dbReference type="Rhea" id="RHEA-COMP:10287"/>
        <dbReference type="ChEBI" id="CHEBI:15378"/>
        <dbReference type="ChEBI" id="CHEBI:57856"/>
        <dbReference type="ChEBI" id="CHEBI:59789"/>
        <dbReference type="ChEBI" id="CHEBI:74506"/>
        <dbReference type="ChEBI" id="CHEBI:82748"/>
        <dbReference type="EC" id="2.1.1.199"/>
    </reaction>
</comment>
<proteinExistence type="inferred from homology"/>
<dbReference type="EC" id="2.1.1.199" evidence="6"/>
<dbReference type="PANTHER" id="PTHR11265">
    <property type="entry name" value="S-ADENOSYL-METHYLTRANSFERASE MRAW"/>
    <property type="match status" value="1"/>
</dbReference>
<evidence type="ECO:0000256" key="3">
    <source>
        <dbReference type="ARBA" id="ARBA00022603"/>
    </source>
</evidence>
<dbReference type="PIRSF" id="PIRSF004486">
    <property type="entry name" value="MraW"/>
    <property type="match status" value="1"/>
</dbReference>
<comment type="caution">
    <text evidence="7">The sequence shown here is derived from an EMBL/GenBank/DDBJ whole genome shotgun (WGS) entry which is preliminary data.</text>
</comment>
<feature type="binding site" evidence="6">
    <location>
        <position position="111"/>
    </location>
    <ligand>
        <name>S-adenosyl-L-methionine</name>
        <dbReference type="ChEBI" id="CHEBI:59789"/>
    </ligand>
</feature>
<dbReference type="GO" id="GO:0070475">
    <property type="term" value="P:rRNA base methylation"/>
    <property type="evidence" value="ECO:0007669"/>
    <property type="project" value="UniProtKB-UniRule"/>
</dbReference>
<feature type="binding site" evidence="6">
    <location>
        <position position="83"/>
    </location>
    <ligand>
        <name>S-adenosyl-L-methionine</name>
        <dbReference type="ChEBI" id="CHEBI:59789"/>
    </ligand>
</feature>
<keyword evidence="5 6" id="KW-0949">S-adenosyl-L-methionine</keyword>
<evidence type="ECO:0000256" key="2">
    <source>
        <dbReference type="ARBA" id="ARBA00022552"/>
    </source>
</evidence>
<evidence type="ECO:0000313" key="8">
    <source>
        <dbReference type="Proteomes" id="UP000521313"/>
    </source>
</evidence>
<reference evidence="7 8" key="1">
    <citation type="submission" date="2020-08" db="EMBL/GenBank/DDBJ databases">
        <title>Genomic Encyclopedia of Type Strains, Phase IV (KMG-IV): sequencing the most valuable type-strain genomes for metagenomic binning, comparative biology and taxonomic classification.</title>
        <authorList>
            <person name="Goeker M."/>
        </authorList>
    </citation>
    <scope>NUCLEOTIDE SEQUENCE [LARGE SCALE GENOMIC DNA]</scope>
    <source>
        <strain evidence="7 8">DSM 26963</strain>
    </source>
</reference>
<dbReference type="GO" id="GO:0005737">
    <property type="term" value="C:cytoplasm"/>
    <property type="evidence" value="ECO:0007669"/>
    <property type="project" value="UniProtKB-SubCell"/>
</dbReference>
<evidence type="ECO:0000256" key="4">
    <source>
        <dbReference type="ARBA" id="ARBA00022679"/>
    </source>
</evidence>
<dbReference type="GO" id="GO:0071424">
    <property type="term" value="F:rRNA (cytosine-N4-)-methyltransferase activity"/>
    <property type="evidence" value="ECO:0007669"/>
    <property type="project" value="UniProtKB-UniRule"/>
</dbReference>
<keyword evidence="6" id="KW-0963">Cytoplasm</keyword>
<dbReference type="Proteomes" id="UP000521313">
    <property type="component" value="Unassembled WGS sequence"/>
</dbReference>
<evidence type="ECO:0000256" key="5">
    <source>
        <dbReference type="ARBA" id="ARBA00022691"/>
    </source>
</evidence>
<name>A0A7W8FZI6_9FIRM</name>
<dbReference type="InterPro" id="IPR029063">
    <property type="entry name" value="SAM-dependent_MTases_sf"/>
</dbReference>
<dbReference type="Pfam" id="PF01795">
    <property type="entry name" value="Methyltransf_5"/>
    <property type="match status" value="1"/>
</dbReference>
<evidence type="ECO:0000256" key="1">
    <source>
        <dbReference type="ARBA" id="ARBA00010396"/>
    </source>
</evidence>
<dbReference type="RefSeq" id="WP_244957042.1">
    <property type="nucleotide sequence ID" value="NZ_JACHHD010000009.1"/>
</dbReference>
<dbReference type="PANTHER" id="PTHR11265:SF0">
    <property type="entry name" value="12S RRNA N4-METHYLCYTIDINE METHYLTRANSFERASE"/>
    <property type="match status" value="1"/>
</dbReference>
<keyword evidence="2 6" id="KW-0698">rRNA processing</keyword>
<sequence length="315" mass="35936">MDSWSNMEHQSVLLTETITMLDVKKDGIYVDCTLGRGGHSAEILKQCPYGHLYGLDRDKQALEESQARLSRIGDNFTCIHTDFGHMRAALESYGVNKADGILMDLGVSSPQFDDPARGFSYRYDARLDMRMDQTQELDAWTIVNTYSQEQLFRIFRDYGQDPHAYGIAKAIVKNRQEKSIDTTFELVDVIRSCLPAKVLNQKGHPAKQIFQAIRIEVNQELDQLKMALQDAIEMLAPQGRLVVITFHSLEDRIVKTMFKEVAVQKKADRRLPQIGMENLEYELISRKPVTASDSELALNRRAHSAKLRGLKRRDS</sequence>
<keyword evidence="3 6" id="KW-0489">Methyltransferase</keyword>
<protein>
    <recommendedName>
        <fullName evidence="6">Ribosomal RNA small subunit methyltransferase H</fullName>
        <ecNumber evidence="6">2.1.1.199</ecNumber>
    </recommendedName>
    <alternativeName>
        <fullName evidence="6">16S rRNA m(4)C1402 methyltransferase</fullName>
    </alternativeName>
    <alternativeName>
        <fullName evidence="6">rRNA (cytosine-N(4)-)-methyltransferase RsmH</fullName>
    </alternativeName>
</protein>
<dbReference type="SUPFAM" id="SSF81799">
    <property type="entry name" value="Putative methyltransferase TM0872, insert domain"/>
    <property type="match status" value="1"/>
</dbReference>
<dbReference type="SUPFAM" id="SSF53335">
    <property type="entry name" value="S-adenosyl-L-methionine-dependent methyltransferases"/>
    <property type="match status" value="1"/>
</dbReference>
<dbReference type="HAMAP" id="MF_01007">
    <property type="entry name" value="16SrRNA_methyltr_H"/>
    <property type="match status" value="1"/>
</dbReference>
<comment type="similarity">
    <text evidence="1 6">Belongs to the methyltransferase superfamily. RsmH family.</text>
</comment>
<keyword evidence="4 6" id="KW-0808">Transferase</keyword>
<dbReference type="NCBIfam" id="TIGR00006">
    <property type="entry name" value="16S rRNA (cytosine(1402)-N(4))-methyltransferase RsmH"/>
    <property type="match status" value="1"/>
</dbReference>
<comment type="subcellular location">
    <subcellularLocation>
        <location evidence="6">Cytoplasm</location>
    </subcellularLocation>
</comment>
<dbReference type="AlphaFoldDB" id="A0A7W8FZI6"/>
<dbReference type="InterPro" id="IPR002903">
    <property type="entry name" value="RsmH"/>
</dbReference>
<comment type="function">
    <text evidence="6">Specifically methylates the N4 position of cytidine in position 1402 (C1402) of 16S rRNA.</text>
</comment>
<evidence type="ECO:0000256" key="6">
    <source>
        <dbReference type="HAMAP-Rule" id="MF_01007"/>
    </source>
</evidence>